<dbReference type="Pfam" id="PF20199">
    <property type="entry name" value="RepSA"/>
    <property type="match status" value="1"/>
</dbReference>
<dbReference type="EMBL" id="JAZBJO010000041">
    <property type="protein sequence ID" value="MEE4597941.1"/>
    <property type="molecule type" value="Genomic_DNA"/>
</dbReference>
<protein>
    <submittedName>
        <fullName evidence="1">Replication initiator</fullName>
    </submittedName>
</protein>
<name>A0ABU7Q9I5_9ACTN</name>
<dbReference type="Proteomes" id="UP001354709">
    <property type="component" value="Unassembled WGS sequence"/>
</dbReference>
<evidence type="ECO:0000313" key="1">
    <source>
        <dbReference type="EMBL" id="MEE4597941.1"/>
    </source>
</evidence>
<evidence type="ECO:0000313" key="2">
    <source>
        <dbReference type="Proteomes" id="UP001354709"/>
    </source>
</evidence>
<organism evidence="1 2">
    <name type="scientific">Streptomyces asiaticus subsp. ignotus</name>
    <dbReference type="NCBI Taxonomy" id="3098222"/>
    <lineage>
        <taxon>Bacteria</taxon>
        <taxon>Bacillati</taxon>
        <taxon>Actinomycetota</taxon>
        <taxon>Actinomycetes</taxon>
        <taxon>Kitasatosporales</taxon>
        <taxon>Streptomycetaceae</taxon>
        <taxon>Streptomyces</taxon>
        <taxon>Streptomyces violaceusniger group</taxon>
    </lineage>
</organism>
<gene>
    <name evidence="1" type="ORF">V2J94_39770</name>
</gene>
<dbReference type="InterPro" id="IPR046828">
    <property type="entry name" value="RepSA"/>
</dbReference>
<keyword evidence="2" id="KW-1185">Reference proteome</keyword>
<accession>A0ABU7Q9I5</accession>
<sequence>MRLLSEADRDTIRLAQDPGFTRWLEQITAIGGCAHPVYLSGSTITRDAYTGEALSAYSTADEPGERLAVRCRNRRATVCAPCSRLHAGDTFHLVRSGLTGGKTVPETVRDRPRLFVTLTAPGFGPVHRIADDDSPCRPRRDRPRCAHGTPLGCSLAHSEGDPLTGQPLCPACYDYPGHVLWHAHAGRLWDRFTTAVRRHLSSAAGIPRSRLGTHVVVSFAKVAEYQQRAAIHFHAVVRLDGPSGPGAAPPSWATPESLADAVRAAAASVTVRVPESAAYGAEALSWGAQLDVRPLRSFGDGAGVSDDAVAAYVAKYVTKGATDTAAGLDHQVSGPEDIRTARVSGHVRALMGTCWRLGGLPELEDLRLRAWAHTLGYRGHILTKSRRYSTTYAALRAERAEHQRTGAETAKEPHTVTEAAWRYVGSGHTPGAALIAAGIAEDLARNREIASEEIAHDFRGQQGHDT</sequence>
<proteinExistence type="predicted"/>
<reference evidence="1 2" key="1">
    <citation type="submission" date="2023-11" db="EMBL/GenBank/DDBJ databases">
        <title>30 novel species of actinomycetes from the DSMZ collection.</title>
        <authorList>
            <person name="Nouioui I."/>
        </authorList>
    </citation>
    <scope>NUCLEOTIDE SEQUENCE [LARGE SCALE GENOMIC DNA]</scope>
    <source>
        <strain evidence="1 2">DSM 41524</strain>
    </source>
</reference>
<dbReference type="RefSeq" id="WP_330814938.1">
    <property type="nucleotide sequence ID" value="NZ_JAZBJO010000041.1"/>
</dbReference>
<comment type="caution">
    <text evidence="1">The sequence shown here is derived from an EMBL/GenBank/DDBJ whole genome shotgun (WGS) entry which is preliminary data.</text>
</comment>